<keyword evidence="9" id="KW-0173">Coenzyme A biosynthesis</keyword>
<keyword evidence="5" id="KW-0548">Nucleotidyltransferase</keyword>
<evidence type="ECO:0000256" key="1">
    <source>
        <dbReference type="ARBA" id="ARBA00012392"/>
    </source>
</evidence>
<comment type="catalytic activity">
    <reaction evidence="10">
        <text>(R)-4'-phosphopantetheine + ATP + H(+) = 3'-dephospho-CoA + diphosphate</text>
        <dbReference type="Rhea" id="RHEA:19801"/>
        <dbReference type="ChEBI" id="CHEBI:15378"/>
        <dbReference type="ChEBI" id="CHEBI:30616"/>
        <dbReference type="ChEBI" id="CHEBI:33019"/>
        <dbReference type="ChEBI" id="CHEBI:57328"/>
        <dbReference type="ChEBI" id="CHEBI:61723"/>
        <dbReference type="EC" id="2.7.7.3"/>
    </reaction>
</comment>
<evidence type="ECO:0000259" key="11">
    <source>
        <dbReference type="Pfam" id="PF01467"/>
    </source>
</evidence>
<evidence type="ECO:0000256" key="2">
    <source>
        <dbReference type="ARBA" id="ARBA00013868"/>
    </source>
</evidence>
<gene>
    <name evidence="12" type="ORF">S03H2_11566</name>
</gene>
<keyword evidence="4" id="KW-0808">Transferase</keyword>
<feature type="non-terminal residue" evidence="12">
    <location>
        <position position="123"/>
    </location>
</feature>
<organism evidence="12">
    <name type="scientific">marine sediment metagenome</name>
    <dbReference type="NCBI Taxonomy" id="412755"/>
    <lineage>
        <taxon>unclassified sequences</taxon>
        <taxon>metagenomes</taxon>
        <taxon>ecological metagenomes</taxon>
    </lineage>
</organism>
<evidence type="ECO:0000313" key="12">
    <source>
        <dbReference type="EMBL" id="GAH42828.1"/>
    </source>
</evidence>
<evidence type="ECO:0000256" key="9">
    <source>
        <dbReference type="ARBA" id="ARBA00022993"/>
    </source>
</evidence>
<dbReference type="Pfam" id="PF01467">
    <property type="entry name" value="CTP_transf_like"/>
    <property type="match status" value="1"/>
</dbReference>
<dbReference type="GO" id="GO:0004595">
    <property type="term" value="F:pantetheine-phosphate adenylyltransferase activity"/>
    <property type="evidence" value="ECO:0007669"/>
    <property type="project" value="UniProtKB-EC"/>
</dbReference>
<keyword evidence="6" id="KW-0547">Nucleotide-binding</keyword>
<accession>X1HBY7</accession>
<reference evidence="12" key="1">
    <citation type="journal article" date="2014" name="Front. Microbiol.">
        <title>High frequency of phylogenetically diverse reductive dehalogenase-homologous genes in deep subseafloor sedimentary metagenomes.</title>
        <authorList>
            <person name="Kawai M."/>
            <person name="Futagami T."/>
            <person name="Toyoda A."/>
            <person name="Takaki Y."/>
            <person name="Nishi S."/>
            <person name="Hori S."/>
            <person name="Arai W."/>
            <person name="Tsubouchi T."/>
            <person name="Morono Y."/>
            <person name="Uchiyama I."/>
            <person name="Ito T."/>
            <person name="Fujiyama A."/>
            <person name="Inagaki F."/>
            <person name="Takami H."/>
        </authorList>
    </citation>
    <scope>NUCLEOTIDE SEQUENCE</scope>
    <source>
        <strain evidence="12">Expedition CK06-06</strain>
    </source>
</reference>
<dbReference type="EMBL" id="BARU01005895">
    <property type="protein sequence ID" value="GAH42828.1"/>
    <property type="molecule type" value="Genomic_DNA"/>
</dbReference>
<evidence type="ECO:0000256" key="10">
    <source>
        <dbReference type="ARBA" id="ARBA00029346"/>
    </source>
</evidence>
<dbReference type="SUPFAM" id="SSF52374">
    <property type="entry name" value="Nucleotidylyl transferase"/>
    <property type="match status" value="1"/>
</dbReference>
<keyword evidence="7" id="KW-0067">ATP-binding</keyword>
<dbReference type="GO" id="GO:0015937">
    <property type="term" value="P:coenzyme A biosynthetic process"/>
    <property type="evidence" value="ECO:0007669"/>
    <property type="project" value="UniProtKB-KW"/>
</dbReference>
<dbReference type="InterPro" id="IPR014729">
    <property type="entry name" value="Rossmann-like_a/b/a_fold"/>
</dbReference>
<dbReference type="PRINTS" id="PR01020">
    <property type="entry name" value="LPSBIOSNTHSS"/>
</dbReference>
<dbReference type="InterPro" id="IPR004821">
    <property type="entry name" value="Cyt_trans-like"/>
</dbReference>
<evidence type="ECO:0000256" key="8">
    <source>
        <dbReference type="ARBA" id="ARBA00022842"/>
    </source>
</evidence>
<dbReference type="EC" id="2.7.7.3" evidence="1"/>
<feature type="domain" description="Cytidyltransferase-like" evidence="11">
    <location>
        <begin position="6"/>
        <end position="118"/>
    </location>
</feature>
<dbReference type="AlphaFoldDB" id="X1HBY7"/>
<sequence length="123" mass="13907">MKEVAICPGSYDPVTSGHKDIFIRASKLYDKVIVAVAKNPRKAPFFPVDVRVMLLKKVIEPYPNIDVCHFDELLVDLAKKKKASVIVKGLRASSDFEYEFQMAQVNHKLAPEIETIFLVTKTD</sequence>
<proteinExistence type="inferred from homology"/>
<dbReference type="HAMAP" id="MF_00151">
    <property type="entry name" value="PPAT_bact"/>
    <property type="match status" value="1"/>
</dbReference>
<dbReference type="NCBIfam" id="TIGR01510">
    <property type="entry name" value="coaD_prev_kdtB"/>
    <property type="match status" value="1"/>
</dbReference>
<dbReference type="Gene3D" id="3.40.50.620">
    <property type="entry name" value="HUPs"/>
    <property type="match status" value="1"/>
</dbReference>
<dbReference type="PANTHER" id="PTHR21342">
    <property type="entry name" value="PHOSPHOPANTETHEINE ADENYLYLTRANSFERASE"/>
    <property type="match status" value="1"/>
</dbReference>
<keyword evidence="3" id="KW-0963">Cytoplasm</keyword>
<protein>
    <recommendedName>
        <fullName evidence="2">Phosphopantetheine adenylyltransferase</fullName>
        <ecNumber evidence="1">2.7.7.3</ecNumber>
    </recommendedName>
</protein>
<evidence type="ECO:0000256" key="4">
    <source>
        <dbReference type="ARBA" id="ARBA00022679"/>
    </source>
</evidence>
<dbReference type="InterPro" id="IPR001980">
    <property type="entry name" value="PPAT"/>
</dbReference>
<name>X1HBY7_9ZZZZ</name>
<evidence type="ECO:0000256" key="5">
    <source>
        <dbReference type="ARBA" id="ARBA00022695"/>
    </source>
</evidence>
<keyword evidence="8" id="KW-0460">Magnesium</keyword>
<dbReference type="GO" id="GO:0005524">
    <property type="term" value="F:ATP binding"/>
    <property type="evidence" value="ECO:0007669"/>
    <property type="project" value="UniProtKB-KW"/>
</dbReference>
<dbReference type="NCBIfam" id="TIGR00125">
    <property type="entry name" value="cyt_tran_rel"/>
    <property type="match status" value="1"/>
</dbReference>
<comment type="caution">
    <text evidence="12">The sequence shown here is derived from an EMBL/GenBank/DDBJ whole genome shotgun (WGS) entry which is preliminary data.</text>
</comment>
<evidence type="ECO:0000256" key="7">
    <source>
        <dbReference type="ARBA" id="ARBA00022840"/>
    </source>
</evidence>
<evidence type="ECO:0000256" key="6">
    <source>
        <dbReference type="ARBA" id="ARBA00022741"/>
    </source>
</evidence>
<dbReference type="PANTHER" id="PTHR21342:SF1">
    <property type="entry name" value="PHOSPHOPANTETHEINE ADENYLYLTRANSFERASE"/>
    <property type="match status" value="1"/>
</dbReference>
<evidence type="ECO:0000256" key="3">
    <source>
        <dbReference type="ARBA" id="ARBA00022490"/>
    </source>
</evidence>